<dbReference type="PANTHER" id="PTHR13477">
    <property type="entry name" value="MITOCHONDRIAL 39S RIBOSOMAL PROTEIN L49"/>
    <property type="match status" value="1"/>
</dbReference>
<comment type="subcellular location">
    <subcellularLocation>
        <location evidence="1">Mitochondrion</location>
    </subcellularLocation>
</comment>
<dbReference type="EMBL" id="KZ613484">
    <property type="protein sequence ID" value="PMD20479.1"/>
    <property type="molecule type" value="Genomic_DNA"/>
</dbReference>
<dbReference type="GO" id="GO:0003735">
    <property type="term" value="F:structural constituent of ribosome"/>
    <property type="evidence" value="ECO:0007669"/>
    <property type="project" value="InterPro"/>
</dbReference>
<dbReference type="GO" id="GO:0006412">
    <property type="term" value="P:translation"/>
    <property type="evidence" value="ECO:0007669"/>
    <property type="project" value="InterPro"/>
</dbReference>
<evidence type="ECO:0000256" key="6">
    <source>
        <dbReference type="ARBA" id="ARBA00035191"/>
    </source>
</evidence>
<dbReference type="Proteomes" id="UP000235672">
    <property type="component" value="Unassembled WGS sequence"/>
</dbReference>
<evidence type="ECO:0000313" key="8">
    <source>
        <dbReference type="EMBL" id="PMD20479.1"/>
    </source>
</evidence>
<comment type="similarity">
    <text evidence="2">Belongs to the mitochondrion-specific ribosomal protein mL49 family.</text>
</comment>
<dbReference type="STRING" id="1745343.A0A2J6Q2H5"/>
<evidence type="ECO:0000256" key="5">
    <source>
        <dbReference type="ARBA" id="ARBA00023274"/>
    </source>
</evidence>
<proteinExistence type="inferred from homology"/>
<dbReference type="Gene3D" id="3.30.780.10">
    <property type="entry name" value="SUI1-like domain"/>
    <property type="match status" value="1"/>
</dbReference>
<evidence type="ECO:0000256" key="1">
    <source>
        <dbReference type="ARBA" id="ARBA00004173"/>
    </source>
</evidence>
<keyword evidence="4" id="KW-0496">Mitochondrion</keyword>
<evidence type="ECO:0000313" key="9">
    <source>
        <dbReference type="Proteomes" id="UP000235672"/>
    </source>
</evidence>
<evidence type="ECO:0000256" key="3">
    <source>
        <dbReference type="ARBA" id="ARBA00022980"/>
    </source>
</evidence>
<name>A0A2J6Q2H5_9HELO</name>
<protein>
    <recommendedName>
        <fullName evidence="6">Large ribosomal subunit protein mL49</fullName>
    </recommendedName>
</protein>
<reference evidence="8 9" key="1">
    <citation type="submission" date="2016-05" db="EMBL/GenBank/DDBJ databases">
        <title>A degradative enzymes factory behind the ericoid mycorrhizal symbiosis.</title>
        <authorList>
            <consortium name="DOE Joint Genome Institute"/>
            <person name="Martino E."/>
            <person name="Morin E."/>
            <person name="Grelet G."/>
            <person name="Kuo A."/>
            <person name="Kohler A."/>
            <person name="Daghino S."/>
            <person name="Barry K."/>
            <person name="Choi C."/>
            <person name="Cichocki N."/>
            <person name="Clum A."/>
            <person name="Copeland A."/>
            <person name="Hainaut M."/>
            <person name="Haridas S."/>
            <person name="Labutti K."/>
            <person name="Lindquist E."/>
            <person name="Lipzen A."/>
            <person name="Khouja H.-R."/>
            <person name="Murat C."/>
            <person name="Ohm R."/>
            <person name="Olson A."/>
            <person name="Spatafora J."/>
            <person name="Veneault-Fourrey C."/>
            <person name="Henrissat B."/>
            <person name="Grigoriev I."/>
            <person name="Martin F."/>
            <person name="Perotto S."/>
        </authorList>
    </citation>
    <scope>NUCLEOTIDE SEQUENCE [LARGE SCALE GENOMIC DNA]</scope>
    <source>
        <strain evidence="8 9">UAMH 7357</strain>
    </source>
</reference>
<keyword evidence="3" id="KW-0689">Ribosomal protein</keyword>
<gene>
    <name evidence="8" type="ORF">NA56DRAFT_646164</name>
</gene>
<dbReference type="InterPro" id="IPR007740">
    <property type="entry name" value="Ribosomal_mL49"/>
</dbReference>
<organism evidence="8 9">
    <name type="scientific">Hyaloscypha hepaticicola</name>
    <dbReference type="NCBI Taxonomy" id="2082293"/>
    <lineage>
        <taxon>Eukaryota</taxon>
        <taxon>Fungi</taxon>
        <taxon>Dikarya</taxon>
        <taxon>Ascomycota</taxon>
        <taxon>Pezizomycotina</taxon>
        <taxon>Leotiomycetes</taxon>
        <taxon>Helotiales</taxon>
        <taxon>Hyaloscyphaceae</taxon>
        <taxon>Hyaloscypha</taxon>
    </lineage>
</organism>
<keyword evidence="9" id="KW-1185">Reference proteome</keyword>
<dbReference type="GO" id="GO:0005762">
    <property type="term" value="C:mitochondrial large ribosomal subunit"/>
    <property type="evidence" value="ECO:0007669"/>
    <property type="project" value="TreeGrafter"/>
</dbReference>
<evidence type="ECO:0000256" key="2">
    <source>
        <dbReference type="ARBA" id="ARBA00005677"/>
    </source>
</evidence>
<evidence type="ECO:0000256" key="4">
    <source>
        <dbReference type="ARBA" id="ARBA00023128"/>
    </source>
</evidence>
<evidence type="ECO:0000256" key="7">
    <source>
        <dbReference type="SAM" id="MobiDB-lite"/>
    </source>
</evidence>
<sequence length="138" mass="15087">MASPSMPLLFLRPMALPRPSTIHRFLGIAKASTTATSASSSPVPPPPAQAATPAKPKPYRITLTPSKNLPVYTLAKRGGNMKLTKVRRIEGDVTALRNDLRAALGLDEKEVTINQLTRQIIVKGHKKPEIEKFLKDQL</sequence>
<accession>A0A2J6Q2H5</accession>
<dbReference type="Pfam" id="PF05046">
    <property type="entry name" value="Img2"/>
    <property type="match status" value="1"/>
</dbReference>
<keyword evidence="5" id="KW-0687">Ribonucleoprotein</keyword>
<dbReference type="PANTHER" id="PTHR13477:SF0">
    <property type="entry name" value="LARGE RIBOSOMAL SUBUNIT PROTEIN ML49"/>
    <property type="match status" value="1"/>
</dbReference>
<dbReference type="OrthoDB" id="19439at2759"/>
<feature type="region of interest" description="Disordered" evidence="7">
    <location>
        <begin position="33"/>
        <end position="62"/>
    </location>
</feature>
<dbReference type="AlphaFoldDB" id="A0A2J6Q2H5"/>